<feature type="domain" description="RING-type" evidence="6">
    <location>
        <begin position="24"/>
        <end position="62"/>
    </location>
</feature>
<evidence type="ECO:0000256" key="1">
    <source>
        <dbReference type="ARBA" id="ARBA00022723"/>
    </source>
</evidence>
<accession>A0A6J3M8W5</accession>
<reference evidence="8" key="1">
    <citation type="submission" date="2020-01" db="EMBL/GenBank/DDBJ databases">
        <authorList>
            <consortium name="DOE Joint Genome Institute"/>
            <person name="Haridas S."/>
            <person name="Albert R."/>
            <person name="Binder M."/>
            <person name="Bloem J."/>
            <person name="Labutti K."/>
            <person name="Salamov A."/>
            <person name="Andreopoulos B."/>
            <person name="Baker S.E."/>
            <person name="Barry K."/>
            <person name="Bills G."/>
            <person name="Bluhm B.H."/>
            <person name="Cannon C."/>
            <person name="Castanera R."/>
            <person name="Culley D.E."/>
            <person name="Daum C."/>
            <person name="Ezra D."/>
            <person name="Gonzalez J.B."/>
            <person name="Henrissat B."/>
            <person name="Kuo A."/>
            <person name="Liang C."/>
            <person name="Lipzen A."/>
            <person name="Lutzoni F."/>
            <person name="Magnuson J."/>
            <person name="Mondo S."/>
            <person name="Nolan M."/>
            <person name="Ohm R."/>
            <person name="Pangilinan J."/>
            <person name="Park H.-J."/>
            <person name="Ramirez L."/>
            <person name="Alfaro M."/>
            <person name="Sun H."/>
            <person name="Tritt A."/>
            <person name="Yoshinaga Y."/>
            <person name="Zwiers L.-H."/>
            <person name="Turgeon B.G."/>
            <person name="Goodwin S.B."/>
            <person name="Spatafora J.W."/>
            <person name="Crous P.W."/>
            <person name="Grigoriev I.V."/>
        </authorList>
    </citation>
    <scope>NUCLEOTIDE SEQUENCE</scope>
    <source>
        <strain evidence="8">CBS 342.82</strain>
    </source>
</reference>
<evidence type="ECO:0000313" key="7">
    <source>
        <dbReference type="Proteomes" id="UP000504637"/>
    </source>
</evidence>
<reference evidence="8" key="3">
    <citation type="submission" date="2025-08" db="UniProtKB">
        <authorList>
            <consortium name="RefSeq"/>
        </authorList>
    </citation>
    <scope>IDENTIFICATION</scope>
    <source>
        <strain evidence="8">CBS 342.82</strain>
    </source>
</reference>
<dbReference type="GO" id="GO:0008270">
    <property type="term" value="F:zinc ion binding"/>
    <property type="evidence" value="ECO:0007669"/>
    <property type="project" value="UniProtKB-KW"/>
</dbReference>
<name>A0A6J3M8W5_9PEZI</name>
<dbReference type="SUPFAM" id="SSF57850">
    <property type="entry name" value="RING/U-box"/>
    <property type="match status" value="1"/>
</dbReference>
<dbReference type="InterPro" id="IPR017907">
    <property type="entry name" value="Znf_RING_CS"/>
</dbReference>
<feature type="region of interest" description="Disordered" evidence="5">
    <location>
        <begin position="62"/>
        <end position="88"/>
    </location>
</feature>
<dbReference type="AlphaFoldDB" id="A0A6J3M8W5"/>
<keyword evidence="3" id="KW-0862">Zinc</keyword>
<dbReference type="PANTHER" id="PTHR23041:SF78">
    <property type="entry name" value="E3 UBIQUITIN-PROTEIN LIGASE RNF4"/>
    <property type="match status" value="1"/>
</dbReference>
<dbReference type="InterPro" id="IPR013083">
    <property type="entry name" value="Znf_RING/FYVE/PHD"/>
</dbReference>
<feature type="compositionally biased region" description="Polar residues" evidence="5">
    <location>
        <begin position="62"/>
        <end position="75"/>
    </location>
</feature>
<organism evidence="8">
    <name type="scientific">Dissoconium aciculare CBS 342.82</name>
    <dbReference type="NCBI Taxonomy" id="1314786"/>
    <lineage>
        <taxon>Eukaryota</taxon>
        <taxon>Fungi</taxon>
        <taxon>Dikarya</taxon>
        <taxon>Ascomycota</taxon>
        <taxon>Pezizomycotina</taxon>
        <taxon>Dothideomycetes</taxon>
        <taxon>Dothideomycetidae</taxon>
        <taxon>Mycosphaerellales</taxon>
        <taxon>Dissoconiaceae</taxon>
        <taxon>Dissoconium</taxon>
    </lineage>
</organism>
<gene>
    <name evidence="8" type="ORF">K489DRAFT_400198</name>
</gene>
<sequence length="524" mass="58813">MFQTWLPSRAEFHSQLERDDPEQCPICMEDLKNTFHTPCGHVLCRDCAREWFKQSHSCPTCRQSVYGSTEGSETSLPPPPGYRRMRRRGLDPSADEALRARTNGVLIARDHQIAQELLRQELQIDEVLPRLIEYAEDQERLQYLEYMRRHGRRNVSPSQGENGTLSPLADLVSRRDRFLPASSQPHLHQWLADQPPAEAQEPVPDSYRPVSFLERRRRQEISETLPGGSRASGMSPTGGSTRPLSRRETFPDHRRGRQTAHDDNDDIRPRDRRPTQHHPEELNLPARPTRTPSGRRPTNTQQTPSAALRRSRDQRSSSGGDIHMSLLSDDDEFPSRLAFGGMEPSTLQILSPDRRRRSSTNTGRTSSPLSTFRPRVAFTHQHLHNHQHQHHQRDRGGGGGGGSRSSGPINPLTTSASAAAAQSRDYHRLGQGGGGLALSRSRDGAAGAGAGGGDHRRRCSIAAVGGWTISSGRRDEMGRNGMERSALSNRRRGEFCGRGKKFRENGMLRSYWPWSGGRPPHWAR</sequence>
<dbReference type="CDD" id="cd16449">
    <property type="entry name" value="RING-HC"/>
    <property type="match status" value="1"/>
</dbReference>
<keyword evidence="1" id="KW-0479">Metal-binding</keyword>
<dbReference type="GeneID" id="54364785"/>
<feature type="compositionally biased region" description="Low complexity" evidence="5">
    <location>
        <begin position="285"/>
        <end position="300"/>
    </location>
</feature>
<feature type="region of interest" description="Disordered" evidence="5">
    <location>
        <begin position="195"/>
        <end position="456"/>
    </location>
</feature>
<dbReference type="PROSITE" id="PS50089">
    <property type="entry name" value="ZF_RING_2"/>
    <property type="match status" value="1"/>
</dbReference>
<dbReference type="InterPro" id="IPR047134">
    <property type="entry name" value="RNF4"/>
</dbReference>
<dbReference type="PANTHER" id="PTHR23041">
    <property type="entry name" value="RING FINGER DOMAIN-CONTAINING"/>
    <property type="match status" value="1"/>
</dbReference>
<evidence type="ECO:0000256" key="5">
    <source>
        <dbReference type="SAM" id="MobiDB-lite"/>
    </source>
</evidence>
<dbReference type="Proteomes" id="UP000504637">
    <property type="component" value="Unplaced"/>
</dbReference>
<dbReference type="RefSeq" id="XP_033461354.1">
    <property type="nucleotide sequence ID" value="XM_033606985.1"/>
</dbReference>
<dbReference type="Pfam" id="PF13920">
    <property type="entry name" value="zf-C3HC4_3"/>
    <property type="match status" value="1"/>
</dbReference>
<dbReference type="PROSITE" id="PS00518">
    <property type="entry name" value="ZF_RING_1"/>
    <property type="match status" value="1"/>
</dbReference>
<feature type="compositionally biased region" description="Basic residues" evidence="5">
    <location>
        <begin position="381"/>
        <end position="393"/>
    </location>
</feature>
<evidence type="ECO:0000256" key="3">
    <source>
        <dbReference type="ARBA" id="ARBA00022833"/>
    </source>
</evidence>
<keyword evidence="7" id="KW-1185">Reference proteome</keyword>
<evidence type="ECO:0000313" key="8">
    <source>
        <dbReference type="RefSeq" id="XP_033461354.1"/>
    </source>
</evidence>
<protein>
    <recommendedName>
        <fullName evidence="6">RING-type domain-containing protein</fullName>
    </recommendedName>
</protein>
<dbReference type="Gene3D" id="3.30.40.10">
    <property type="entry name" value="Zinc/RING finger domain, C3HC4 (zinc finger)"/>
    <property type="match status" value="1"/>
</dbReference>
<dbReference type="InterPro" id="IPR001841">
    <property type="entry name" value="Znf_RING"/>
</dbReference>
<keyword evidence="2 4" id="KW-0863">Zinc-finger</keyword>
<proteinExistence type="predicted"/>
<evidence type="ECO:0000259" key="6">
    <source>
        <dbReference type="PROSITE" id="PS50089"/>
    </source>
</evidence>
<feature type="compositionally biased region" description="Basic and acidic residues" evidence="5">
    <location>
        <begin position="245"/>
        <end position="281"/>
    </location>
</feature>
<evidence type="ECO:0000256" key="2">
    <source>
        <dbReference type="ARBA" id="ARBA00022771"/>
    </source>
</evidence>
<dbReference type="SMART" id="SM00184">
    <property type="entry name" value="RING"/>
    <property type="match status" value="1"/>
</dbReference>
<evidence type="ECO:0000256" key="4">
    <source>
        <dbReference type="PROSITE-ProRule" id="PRU00175"/>
    </source>
</evidence>
<dbReference type="OrthoDB" id="654191at2759"/>
<feature type="compositionally biased region" description="Polar residues" evidence="5">
    <location>
        <begin position="232"/>
        <end position="243"/>
    </location>
</feature>
<reference evidence="8" key="2">
    <citation type="submission" date="2020-04" db="EMBL/GenBank/DDBJ databases">
        <authorList>
            <consortium name="NCBI Genome Project"/>
        </authorList>
    </citation>
    <scope>NUCLEOTIDE SEQUENCE</scope>
    <source>
        <strain evidence="8">CBS 342.82</strain>
    </source>
</reference>